<evidence type="ECO:0000256" key="6">
    <source>
        <dbReference type="ARBA" id="ARBA00022884"/>
    </source>
</evidence>
<dbReference type="PANTHER" id="PTHR33992:SF1">
    <property type="entry name" value="RIBONUCLEASE P PROTEIN COMPONENT"/>
    <property type="match status" value="1"/>
</dbReference>
<dbReference type="EMBL" id="CP011308">
    <property type="protein sequence ID" value="AKF25204.1"/>
    <property type="molecule type" value="Genomic_DNA"/>
</dbReference>
<keyword evidence="5 7" id="KW-0378">Hydrolase</keyword>
<dbReference type="GO" id="GO:0000049">
    <property type="term" value="F:tRNA binding"/>
    <property type="evidence" value="ECO:0007669"/>
    <property type="project" value="UniProtKB-UniRule"/>
</dbReference>
<evidence type="ECO:0000256" key="4">
    <source>
        <dbReference type="ARBA" id="ARBA00022759"/>
    </source>
</evidence>
<sequence>MKHFTRIKSSKEFNGVYKHSTKTWHSPYFVLFYKRSEEYKVGFVASKKIGNAVHRNRAKRLLRAHFIENIDQLKPGSYVLVAKPALLSKSFSESRKAYLHALKKCTALQKP</sequence>
<dbReference type="HAMAP" id="MF_00227">
    <property type="entry name" value="RNase_P"/>
    <property type="match status" value="1"/>
</dbReference>
<keyword evidence="6 7" id="KW-0694">RNA-binding</keyword>
<evidence type="ECO:0000313" key="9">
    <source>
        <dbReference type="EMBL" id="AKF25204.1"/>
    </source>
</evidence>
<keyword evidence="3 7" id="KW-0540">Nuclease</keyword>
<dbReference type="InterPro" id="IPR014721">
    <property type="entry name" value="Ribsml_uS5_D2-typ_fold_subgr"/>
</dbReference>
<dbReference type="KEGG" id="slh:YH65_07200"/>
<dbReference type="AlphaFoldDB" id="A0A7U4M1X1"/>
<dbReference type="Proteomes" id="UP000034444">
    <property type="component" value="Chromosome"/>
</dbReference>
<dbReference type="NCBIfam" id="TIGR00188">
    <property type="entry name" value="rnpA"/>
    <property type="match status" value="1"/>
</dbReference>
<dbReference type="GO" id="GO:0004526">
    <property type="term" value="F:ribonuclease P activity"/>
    <property type="evidence" value="ECO:0007669"/>
    <property type="project" value="UniProtKB-UniRule"/>
</dbReference>
<keyword evidence="2 7" id="KW-0819">tRNA processing</keyword>
<keyword evidence="10" id="KW-1185">Reference proteome</keyword>
<dbReference type="Pfam" id="PF00825">
    <property type="entry name" value="Ribonuclease_P"/>
    <property type="match status" value="1"/>
</dbReference>
<evidence type="ECO:0000256" key="3">
    <source>
        <dbReference type="ARBA" id="ARBA00022722"/>
    </source>
</evidence>
<accession>A0A7U4M1X1</accession>
<evidence type="ECO:0000313" key="10">
    <source>
        <dbReference type="Proteomes" id="UP000034444"/>
    </source>
</evidence>
<dbReference type="SUPFAM" id="SSF54211">
    <property type="entry name" value="Ribosomal protein S5 domain 2-like"/>
    <property type="match status" value="1"/>
</dbReference>
<evidence type="ECO:0000256" key="1">
    <source>
        <dbReference type="ARBA" id="ARBA00002663"/>
    </source>
</evidence>
<evidence type="ECO:0000256" key="7">
    <source>
        <dbReference type="HAMAP-Rule" id="MF_00227"/>
    </source>
</evidence>
<name>A0A7U4M1X1_9BACT</name>
<dbReference type="InterPro" id="IPR020568">
    <property type="entry name" value="Ribosomal_Su5_D2-typ_SF"/>
</dbReference>
<comment type="catalytic activity">
    <reaction evidence="7">
        <text>Endonucleolytic cleavage of RNA, removing 5'-extranucleotides from tRNA precursor.</text>
        <dbReference type="EC" id="3.1.26.5"/>
    </reaction>
</comment>
<dbReference type="PANTHER" id="PTHR33992">
    <property type="entry name" value="RIBONUCLEASE P PROTEIN COMPONENT"/>
    <property type="match status" value="1"/>
</dbReference>
<gene>
    <name evidence="7" type="primary">rnpA</name>
    <name evidence="9" type="ORF">YH65_07200</name>
</gene>
<keyword evidence="4 7" id="KW-0255">Endonuclease</keyword>
<comment type="similarity">
    <text evidence="7">Belongs to the RnpA family.</text>
</comment>
<proteinExistence type="inferred from homology"/>
<dbReference type="Gene3D" id="3.30.230.10">
    <property type="match status" value="1"/>
</dbReference>
<dbReference type="GO" id="GO:0042781">
    <property type="term" value="F:3'-tRNA processing endoribonuclease activity"/>
    <property type="evidence" value="ECO:0007669"/>
    <property type="project" value="TreeGrafter"/>
</dbReference>
<dbReference type="GO" id="GO:0030677">
    <property type="term" value="C:ribonuclease P complex"/>
    <property type="evidence" value="ECO:0007669"/>
    <property type="project" value="TreeGrafter"/>
</dbReference>
<organism evidence="9 10">
    <name type="scientific">Sulfurovum lithotrophicum</name>
    <dbReference type="NCBI Taxonomy" id="206403"/>
    <lineage>
        <taxon>Bacteria</taxon>
        <taxon>Pseudomonadati</taxon>
        <taxon>Campylobacterota</taxon>
        <taxon>Epsilonproteobacteria</taxon>
        <taxon>Campylobacterales</taxon>
        <taxon>Sulfurovaceae</taxon>
        <taxon>Sulfurovum</taxon>
    </lineage>
</organism>
<dbReference type="InterPro" id="IPR000100">
    <property type="entry name" value="RNase_P"/>
</dbReference>
<dbReference type="EC" id="3.1.26.5" evidence="7 8"/>
<comment type="function">
    <text evidence="1 7">RNaseP catalyzes the removal of the 5'-leader sequence from pre-tRNA to produce the mature 5'-terminus. It can also cleave other RNA substrates such as 4.5S RNA. The protein component plays an auxiliary but essential role in vivo by binding to the 5'-leader sequence and broadening the substrate specificity of the ribozyme.</text>
</comment>
<dbReference type="InterPro" id="IPR020539">
    <property type="entry name" value="RNase_P_CS"/>
</dbReference>
<reference evidence="10" key="2">
    <citation type="journal article" date="2017" name="Stand. Genomic Sci.">
        <title>Complete genome sequence of the sulfur-oxidizing chemolithoautotrophic Sulfurovum lithotrophicum 42BKTT.</title>
        <authorList>
            <person name="Jeon W."/>
            <person name="Priscilla L."/>
            <person name="Park G."/>
            <person name="Lee H."/>
            <person name="Lee N."/>
            <person name="Lee D."/>
            <person name="Kwon H."/>
            <person name="Ahn I."/>
            <person name="Lee C."/>
            <person name="Lee H."/>
            <person name="Ahn J."/>
        </authorList>
    </citation>
    <scope>NUCLEOTIDE SEQUENCE [LARGE SCALE GENOMIC DNA]</scope>
    <source>
        <strain evidence="10">ATCC BAA-797 / 42BKT</strain>
    </source>
</reference>
<evidence type="ECO:0000256" key="5">
    <source>
        <dbReference type="ARBA" id="ARBA00022801"/>
    </source>
</evidence>
<evidence type="ECO:0000256" key="8">
    <source>
        <dbReference type="NCBIfam" id="TIGR00188"/>
    </source>
</evidence>
<reference evidence="9 10" key="1">
    <citation type="submission" date="2015-04" db="EMBL/GenBank/DDBJ databases">
        <title>Complete genome sequence of Sulfurovum lithotrophicum ATCC BAA-797T.</title>
        <authorList>
            <person name="Ahn J."/>
            <person name="Park G."/>
            <person name="Jeon W."/>
            <person name="Jang Y."/>
            <person name="Jang M."/>
            <person name="Lee H."/>
            <person name="Lee H."/>
        </authorList>
    </citation>
    <scope>NUCLEOTIDE SEQUENCE [LARGE SCALE GENOMIC DNA]</scope>
    <source>
        <strain evidence="10">ATCC BAA-797 / 42BKT</strain>
    </source>
</reference>
<comment type="subunit">
    <text evidence="7">Consists of a catalytic RNA component (M1 or rnpB) and a protein subunit.</text>
</comment>
<protein>
    <recommendedName>
        <fullName evidence="7 8">Ribonuclease P protein component</fullName>
        <shortName evidence="7">RNase P protein</shortName>
        <shortName evidence="7">RNaseP protein</shortName>
        <ecNumber evidence="7 8">3.1.26.5</ecNumber>
    </recommendedName>
    <alternativeName>
        <fullName evidence="7">Protein C5</fullName>
    </alternativeName>
</protein>
<dbReference type="PROSITE" id="PS00648">
    <property type="entry name" value="RIBONUCLEASE_P"/>
    <property type="match status" value="1"/>
</dbReference>
<dbReference type="GO" id="GO:0001682">
    <property type="term" value="P:tRNA 5'-leader removal"/>
    <property type="evidence" value="ECO:0007669"/>
    <property type="project" value="UniProtKB-UniRule"/>
</dbReference>
<evidence type="ECO:0000256" key="2">
    <source>
        <dbReference type="ARBA" id="ARBA00022694"/>
    </source>
</evidence>